<protein>
    <submittedName>
        <fullName evidence="1">Uncharacterized protein</fullName>
    </submittedName>
</protein>
<sequence length="101" mass="11849">MKKVFNVDSEKHVQLVKKVIESAFKGLTTEEAVKLKKLYKECEYEYYTSLKLKYVLPLGMLKLEYHLPKEVEDYVTYSVHTLIQQLPTHYEAGDEISIEFG</sequence>
<accession>A0A6I2MAT9</accession>
<dbReference type="Proteomes" id="UP000441585">
    <property type="component" value="Unassembled WGS sequence"/>
</dbReference>
<dbReference type="RefSeq" id="WP_154317959.1">
    <property type="nucleotide sequence ID" value="NZ_CAJGAA010000001.1"/>
</dbReference>
<evidence type="ECO:0000313" key="1">
    <source>
        <dbReference type="EMBL" id="MRX52923.1"/>
    </source>
</evidence>
<organism evidence="1 2">
    <name type="scientific">Metabacillus idriensis</name>
    <dbReference type="NCBI Taxonomy" id="324768"/>
    <lineage>
        <taxon>Bacteria</taxon>
        <taxon>Bacillati</taxon>
        <taxon>Bacillota</taxon>
        <taxon>Bacilli</taxon>
        <taxon>Bacillales</taxon>
        <taxon>Bacillaceae</taxon>
        <taxon>Metabacillus</taxon>
    </lineage>
</organism>
<name>A0A6I2MAT9_9BACI</name>
<reference evidence="1 2" key="1">
    <citation type="submission" date="2019-11" db="EMBL/GenBank/DDBJ databases">
        <title>Bacillus idriensis genome.</title>
        <authorList>
            <person name="Konopka E.N."/>
            <person name="Newman J.D."/>
        </authorList>
    </citation>
    <scope>NUCLEOTIDE SEQUENCE [LARGE SCALE GENOMIC DNA]</scope>
    <source>
        <strain evidence="1 2">DSM 19097</strain>
    </source>
</reference>
<dbReference type="EMBL" id="WKKF01000001">
    <property type="protein sequence ID" value="MRX52923.1"/>
    <property type="molecule type" value="Genomic_DNA"/>
</dbReference>
<proteinExistence type="predicted"/>
<gene>
    <name evidence="1" type="ORF">GJU41_02970</name>
</gene>
<comment type="caution">
    <text evidence="1">The sequence shown here is derived from an EMBL/GenBank/DDBJ whole genome shotgun (WGS) entry which is preliminary data.</text>
</comment>
<keyword evidence="2" id="KW-1185">Reference proteome</keyword>
<evidence type="ECO:0000313" key="2">
    <source>
        <dbReference type="Proteomes" id="UP000441585"/>
    </source>
</evidence>
<dbReference type="AlphaFoldDB" id="A0A6I2MAT9"/>